<reference evidence="2 3" key="1">
    <citation type="submission" date="2024-03" db="EMBL/GenBank/DDBJ databases">
        <title>Chitinophaga caseinilytica sp. nov., a casein hydrolysing bacterium isolated from forest soil.</title>
        <authorList>
            <person name="Lee D.S."/>
            <person name="Han D.M."/>
            <person name="Baek J.H."/>
            <person name="Choi D.G."/>
            <person name="Jeon J.H."/>
            <person name="Jeon C.O."/>
        </authorList>
    </citation>
    <scope>NUCLEOTIDE SEQUENCE [LARGE SCALE GENOMIC DNA]</scope>
    <source>
        <strain evidence="2 3">KACC 19118</strain>
    </source>
</reference>
<evidence type="ECO:0000313" key="3">
    <source>
        <dbReference type="Proteomes" id="UP001449657"/>
    </source>
</evidence>
<dbReference type="EMBL" id="CP150096">
    <property type="protein sequence ID" value="WZN47913.1"/>
    <property type="molecule type" value="Genomic_DNA"/>
</dbReference>
<accession>A0ABZ2Z8K8</accession>
<keyword evidence="3" id="KW-1185">Reference proteome</keyword>
<evidence type="ECO:0000259" key="1">
    <source>
        <dbReference type="PROSITE" id="PS01124"/>
    </source>
</evidence>
<dbReference type="RefSeq" id="WP_341842522.1">
    <property type="nucleotide sequence ID" value="NZ_CP149792.1"/>
</dbReference>
<dbReference type="SMART" id="SM00342">
    <property type="entry name" value="HTH_ARAC"/>
    <property type="match status" value="1"/>
</dbReference>
<organism evidence="2 3">
    <name type="scientific">Chitinophaga caseinilytica</name>
    <dbReference type="NCBI Taxonomy" id="2267521"/>
    <lineage>
        <taxon>Bacteria</taxon>
        <taxon>Pseudomonadati</taxon>
        <taxon>Bacteroidota</taxon>
        <taxon>Chitinophagia</taxon>
        <taxon>Chitinophagales</taxon>
        <taxon>Chitinophagaceae</taxon>
        <taxon>Chitinophaga</taxon>
    </lineage>
</organism>
<proteinExistence type="predicted"/>
<dbReference type="PROSITE" id="PS01124">
    <property type="entry name" value="HTH_ARAC_FAMILY_2"/>
    <property type="match status" value="1"/>
</dbReference>
<protein>
    <submittedName>
        <fullName evidence="2">Helix-turn-helix domain-containing protein</fullName>
    </submittedName>
</protein>
<feature type="domain" description="HTH araC/xylS-type" evidence="1">
    <location>
        <begin position="483"/>
        <end position="585"/>
    </location>
</feature>
<evidence type="ECO:0000313" key="2">
    <source>
        <dbReference type="EMBL" id="WZN47913.1"/>
    </source>
</evidence>
<name>A0ABZ2Z8K8_9BACT</name>
<dbReference type="InterPro" id="IPR018060">
    <property type="entry name" value="HTH_AraC"/>
</dbReference>
<dbReference type="Pfam" id="PF12833">
    <property type="entry name" value="HTH_18"/>
    <property type="match status" value="1"/>
</dbReference>
<dbReference type="Gene3D" id="1.10.10.60">
    <property type="entry name" value="Homeodomain-like"/>
    <property type="match status" value="1"/>
</dbReference>
<sequence length="586" mass="67473">MKASGSSLAGRYAGVLSKDHVRMLSWMERSGMCTREEALAGSALQPEPALAALTQLERHYLLQETGGWMRITPEGSALLTTLGLGAGSFRNFIPPGTLPDMEQRWLEAMALQYREHYHAAWLNTLQCLKFWSWIRRPRSRKDRRKHKPVKQYIAILLHDLLFHPLPAVFPPGFTDAGKVPSFLKTWQAARDIRPAPRYSLTEYLRLKDLFFRHERYSMMYLLEARHYRAPHFRLNMRNIYRYFLHETRPHRKTVIPAPPPPGVIPLPVLSAAVATEDLRHIPQDYWPLQIPCALKHFFRDSAHDRISQVIRVAPFTIRIHDVITHEPLQLSPEEPREPCCSIQVLQRVMPCEQAEKTAFFGCGMYQDEDPGEKFHRLSADVYYCAFRADIRPEDLVRLSATWPQLATLAGKAAAWLHGAQPAVNLRANELVNMLLTQVLHCSYIGDVAQCFLRRICIDLLLAAAMQNRMAAIKRHVRLTPADKVALHDIFTQARQDVGLLTDVQMLTEQFHLSRYKYQNGFLQEFGISPNDYHHMLIMYHAFHLLHRNGKSMLITAIRCGFETPAALRSAYIRHFGSDPYHLAHMQ</sequence>
<dbReference type="Proteomes" id="UP001449657">
    <property type="component" value="Chromosome"/>
</dbReference>
<gene>
    <name evidence="2" type="ORF">WJU22_06950</name>
</gene>